<dbReference type="EMBL" id="JABEQI010000002">
    <property type="protein sequence ID" value="MBB2185525.1"/>
    <property type="molecule type" value="Genomic_DNA"/>
</dbReference>
<dbReference type="Gene3D" id="1.10.10.60">
    <property type="entry name" value="Homeodomain-like"/>
    <property type="match status" value="1"/>
</dbReference>
<dbReference type="SMART" id="SM00342">
    <property type="entry name" value="HTH_ARAC"/>
    <property type="match status" value="1"/>
</dbReference>
<dbReference type="Pfam" id="PF12833">
    <property type="entry name" value="HTH_18"/>
    <property type="match status" value="1"/>
</dbReference>
<keyword evidence="3" id="KW-0238">DNA-binding</keyword>
<evidence type="ECO:0000313" key="7">
    <source>
        <dbReference type="EMBL" id="MBB2185525.1"/>
    </source>
</evidence>
<dbReference type="GO" id="GO:0043565">
    <property type="term" value="F:sequence-specific DNA binding"/>
    <property type="evidence" value="ECO:0007669"/>
    <property type="project" value="InterPro"/>
</dbReference>
<sequence length="257" mass="29371">MKARSDGIPDFEELPGNIYFRHQNLEPALWVTHSHPWGQLNFVSRGTLNLEIDGQKFLSPPQYAVWIPPFRVHASWNSMAATYRTVYLSQECSRAMPDRPRALAIGPLLKAILDEFARIDVRLPTTPQEERMAAVAIDQIQSASTMDVYLPFASTPFLQNILDDTKAKLHKQRTTEQVAQEFNLTTRTLERRCKAELGVSFGEWRQRLRFAMALDALGEGRTVQQISYDLGYSSSSAFISMFRRLSGQTPEQYRKTL</sequence>
<keyword evidence="5" id="KW-0804">Transcription</keyword>
<protein>
    <submittedName>
        <fullName evidence="8">AraC family transcriptional regulator</fullName>
    </submittedName>
    <submittedName>
        <fullName evidence="7">Helix-turn-helix transcriptional regulator</fullName>
    </submittedName>
</protein>
<dbReference type="Gene3D" id="2.60.120.10">
    <property type="entry name" value="Jelly Rolls"/>
    <property type="match status" value="1"/>
</dbReference>
<dbReference type="PANTHER" id="PTHR11019">
    <property type="entry name" value="HTH-TYPE TRANSCRIPTIONAL REGULATOR NIMR"/>
    <property type="match status" value="1"/>
</dbReference>
<dbReference type="InterPro" id="IPR011051">
    <property type="entry name" value="RmlC_Cupin_sf"/>
</dbReference>
<dbReference type="PANTHER" id="PTHR11019:SF190">
    <property type="entry name" value="ARAC-FAMILY REGULATORY PROTEIN"/>
    <property type="match status" value="1"/>
</dbReference>
<evidence type="ECO:0000256" key="4">
    <source>
        <dbReference type="ARBA" id="ARBA00023159"/>
    </source>
</evidence>
<evidence type="ECO:0000313" key="10">
    <source>
        <dbReference type="Proteomes" id="UP000562982"/>
    </source>
</evidence>
<keyword evidence="9" id="KW-1185">Reference proteome</keyword>
<comment type="caution">
    <text evidence="8">The sequence shown here is derived from an EMBL/GenBank/DDBJ whole genome shotgun (WGS) entry which is preliminary data.</text>
</comment>
<name>A0A370G687_GLULI</name>
<evidence type="ECO:0000256" key="5">
    <source>
        <dbReference type="ARBA" id="ARBA00023163"/>
    </source>
</evidence>
<evidence type="ECO:0000256" key="2">
    <source>
        <dbReference type="ARBA" id="ARBA00023015"/>
    </source>
</evidence>
<dbReference type="InterPro" id="IPR003313">
    <property type="entry name" value="AraC-bd"/>
</dbReference>
<reference evidence="8 9" key="1">
    <citation type="submission" date="2018-07" db="EMBL/GenBank/DDBJ databases">
        <title>Genomic Encyclopedia of Type Strains, Phase IV (KMG-IV): sequencing the most valuable type-strain genomes for metagenomic binning, comparative biology and taxonomic classification.</title>
        <authorList>
            <person name="Goeker M."/>
        </authorList>
    </citation>
    <scope>NUCLEOTIDE SEQUENCE [LARGE SCALE GENOMIC DNA]</scope>
    <source>
        <strain evidence="8 9">DSM 5603</strain>
    </source>
</reference>
<organism evidence="8 9">
    <name type="scientific">Gluconacetobacter liquefaciens</name>
    <name type="common">Acetobacter liquefaciens</name>
    <dbReference type="NCBI Taxonomy" id="89584"/>
    <lineage>
        <taxon>Bacteria</taxon>
        <taxon>Pseudomonadati</taxon>
        <taxon>Pseudomonadota</taxon>
        <taxon>Alphaproteobacteria</taxon>
        <taxon>Acetobacterales</taxon>
        <taxon>Acetobacteraceae</taxon>
        <taxon>Gluconacetobacter</taxon>
    </lineage>
</organism>
<dbReference type="InterPro" id="IPR018060">
    <property type="entry name" value="HTH_AraC"/>
</dbReference>
<dbReference type="InterPro" id="IPR009057">
    <property type="entry name" value="Homeodomain-like_sf"/>
</dbReference>
<dbReference type="FunFam" id="1.10.10.60:FF:000132">
    <property type="entry name" value="AraC family transcriptional regulator"/>
    <property type="match status" value="1"/>
</dbReference>
<evidence type="ECO:0000259" key="6">
    <source>
        <dbReference type="PROSITE" id="PS01124"/>
    </source>
</evidence>
<keyword evidence="1" id="KW-0678">Repressor</keyword>
<reference evidence="7 10" key="2">
    <citation type="submission" date="2020-04" db="EMBL/GenBank/DDBJ databases">
        <title>Description of novel Gluconacetobacter.</title>
        <authorList>
            <person name="Sombolestani A."/>
        </authorList>
    </citation>
    <scope>NUCLEOTIDE SEQUENCE [LARGE SCALE GENOMIC DNA]</scope>
    <source>
        <strain evidence="7 10">LMG 1382</strain>
    </source>
</reference>
<dbReference type="PRINTS" id="PR00032">
    <property type="entry name" value="HTHARAC"/>
</dbReference>
<dbReference type="InterPro" id="IPR020449">
    <property type="entry name" value="Tscrpt_reg_AraC-type_HTH"/>
</dbReference>
<keyword evidence="4" id="KW-0010">Activator</keyword>
<dbReference type="SUPFAM" id="SSF51182">
    <property type="entry name" value="RmlC-like cupins"/>
    <property type="match status" value="1"/>
</dbReference>
<dbReference type="OrthoDB" id="9804543at2"/>
<dbReference type="Proteomes" id="UP000562982">
    <property type="component" value="Unassembled WGS sequence"/>
</dbReference>
<dbReference type="CDD" id="cd06124">
    <property type="entry name" value="cupin_NimR-like_N"/>
    <property type="match status" value="1"/>
</dbReference>
<dbReference type="SUPFAM" id="SSF46689">
    <property type="entry name" value="Homeodomain-like"/>
    <property type="match status" value="1"/>
</dbReference>
<evidence type="ECO:0000256" key="3">
    <source>
        <dbReference type="ARBA" id="ARBA00023125"/>
    </source>
</evidence>
<dbReference type="PROSITE" id="PS01124">
    <property type="entry name" value="HTH_ARAC_FAMILY_2"/>
    <property type="match status" value="1"/>
</dbReference>
<proteinExistence type="predicted"/>
<dbReference type="EMBL" id="QQAW01000002">
    <property type="protein sequence ID" value="RDI39328.1"/>
    <property type="molecule type" value="Genomic_DNA"/>
</dbReference>
<evidence type="ECO:0000313" key="9">
    <source>
        <dbReference type="Proteomes" id="UP000254958"/>
    </source>
</evidence>
<dbReference type="Pfam" id="PF02311">
    <property type="entry name" value="AraC_binding"/>
    <property type="match status" value="1"/>
</dbReference>
<evidence type="ECO:0000256" key="1">
    <source>
        <dbReference type="ARBA" id="ARBA00022491"/>
    </source>
</evidence>
<evidence type="ECO:0000313" key="8">
    <source>
        <dbReference type="EMBL" id="RDI39328.1"/>
    </source>
</evidence>
<accession>A0A370G687</accession>
<dbReference type="RefSeq" id="WP_114726222.1">
    <property type="nucleotide sequence ID" value="NZ_BJMI01000001.1"/>
</dbReference>
<dbReference type="GO" id="GO:0003700">
    <property type="term" value="F:DNA-binding transcription factor activity"/>
    <property type="evidence" value="ECO:0007669"/>
    <property type="project" value="InterPro"/>
</dbReference>
<keyword evidence="2" id="KW-0805">Transcription regulation</keyword>
<dbReference type="Proteomes" id="UP000254958">
    <property type="component" value="Unassembled WGS sequence"/>
</dbReference>
<dbReference type="InterPro" id="IPR014710">
    <property type="entry name" value="RmlC-like_jellyroll"/>
</dbReference>
<dbReference type="AlphaFoldDB" id="A0A370G687"/>
<feature type="domain" description="HTH araC/xylS-type" evidence="6">
    <location>
        <begin position="159"/>
        <end position="256"/>
    </location>
</feature>
<gene>
    <name evidence="8" type="ORF">C7453_102115</name>
    <name evidence="7" type="ORF">HLH32_03850</name>
</gene>